<protein>
    <recommendedName>
        <fullName evidence="5">Non-histone chromosomal protein 6</fullName>
    </recommendedName>
</protein>
<dbReference type="Pfam" id="PF00505">
    <property type="entry name" value="HMG_box"/>
    <property type="match status" value="1"/>
</dbReference>
<dbReference type="OrthoDB" id="1919336at2759"/>
<dbReference type="Gene3D" id="1.10.30.10">
    <property type="entry name" value="High mobility group box domain"/>
    <property type="match status" value="1"/>
</dbReference>
<dbReference type="AlphaFoldDB" id="A0A6A6XXT8"/>
<comment type="function">
    <text evidence="4">DNA-binding protein that induces severe bending of DNA. Required for DNA-binding by the FACT complex, a general chromatin factor that acts to reorganize nucleosomes. The FACT complex is involved in multiple processes that require DNA as a template such as mRNA elongation, DNA replication and DNA repair. Also augments the fidelity of transcription by RNA polymerase III independently of any role in the FACT complex.</text>
</comment>
<feature type="domain" description="HMG box" evidence="7">
    <location>
        <begin position="5"/>
        <end position="73"/>
    </location>
</feature>
<dbReference type="InterPro" id="IPR036910">
    <property type="entry name" value="HMG_box_dom_sf"/>
</dbReference>
<dbReference type="GO" id="GO:0003677">
    <property type="term" value="F:DNA binding"/>
    <property type="evidence" value="ECO:0007669"/>
    <property type="project" value="UniProtKB-UniRule"/>
</dbReference>
<evidence type="ECO:0000256" key="4">
    <source>
        <dbReference type="ARBA" id="ARBA00057588"/>
    </source>
</evidence>
<proteinExistence type="inferred from homology"/>
<evidence type="ECO:0000256" key="3">
    <source>
        <dbReference type="ARBA" id="ARBA00043963"/>
    </source>
</evidence>
<dbReference type="PANTHER" id="PTHR48112">
    <property type="entry name" value="HIGH MOBILITY GROUP PROTEIN DSP1"/>
    <property type="match status" value="1"/>
</dbReference>
<evidence type="ECO:0000259" key="7">
    <source>
        <dbReference type="PROSITE" id="PS50118"/>
    </source>
</evidence>
<evidence type="ECO:0000313" key="8">
    <source>
        <dbReference type="EMBL" id="KAF2801250.1"/>
    </source>
</evidence>
<dbReference type="GO" id="GO:0005634">
    <property type="term" value="C:nucleus"/>
    <property type="evidence" value="ECO:0007669"/>
    <property type="project" value="UniProtKB-UniRule"/>
</dbReference>
<name>A0A6A6XXT8_9PEZI</name>
<accession>A0A6A6XXT8</accession>
<dbReference type="InterPro" id="IPR009071">
    <property type="entry name" value="HMG_box_dom"/>
</dbReference>
<dbReference type="CDD" id="cd01390">
    <property type="entry name" value="HMG-box_NHP6-like"/>
    <property type="match status" value="1"/>
</dbReference>
<dbReference type="SMART" id="SM00398">
    <property type="entry name" value="HMG"/>
    <property type="match status" value="1"/>
</dbReference>
<dbReference type="SUPFAM" id="SSF47095">
    <property type="entry name" value="HMG-box"/>
    <property type="match status" value="1"/>
</dbReference>
<evidence type="ECO:0000256" key="1">
    <source>
        <dbReference type="ARBA" id="ARBA00023125"/>
    </source>
</evidence>
<evidence type="ECO:0000313" key="10">
    <source>
        <dbReference type="RefSeq" id="XP_033568214.1"/>
    </source>
</evidence>
<evidence type="ECO:0000313" key="9">
    <source>
        <dbReference type="Proteomes" id="UP000504636"/>
    </source>
</evidence>
<feature type="non-terminal residue" evidence="8">
    <location>
        <position position="1"/>
    </location>
</feature>
<evidence type="ECO:0000256" key="5">
    <source>
        <dbReference type="ARBA" id="ARBA00067275"/>
    </source>
</evidence>
<dbReference type="RefSeq" id="XP_033568214.1">
    <property type="nucleotide sequence ID" value="XM_033716363.1"/>
</dbReference>
<keyword evidence="9" id="KW-1185">Reference proteome</keyword>
<evidence type="ECO:0000256" key="2">
    <source>
        <dbReference type="ARBA" id="ARBA00023242"/>
    </source>
</evidence>
<gene>
    <name evidence="8 10" type="ORF">BDZ99DRAFT_403758</name>
</gene>
<keyword evidence="2 6" id="KW-0539">Nucleus</keyword>
<reference evidence="10" key="2">
    <citation type="submission" date="2020-04" db="EMBL/GenBank/DDBJ databases">
        <authorList>
            <consortium name="NCBI Genome Project"/>
        </authorList>
    </citation>
    <scope>NUCLEOTIDE SEQUENCE</scope>
    <source>
        <strain evidence="10">CBS 304.34</strain>
    </source>
</reference>
<dbReference type="InterPro" id="IPR050342">
    <property type="entry name" value="HMGB"/>
</dbReference>
<dbReference type="Proteomes" id="UP000504636">
    <property type="component" value="Unplaced"/>
</dbReference>
<dbReference type="PRINTS" id="PR00886">
    <property type="entry name" value="HIGHMOBLTY12"/>
</dbReference>
<organism evidence="8">
    <name type="scientific">Mytilinidion resinicola</name>
    <dbReference type="NCBI Taxonomy" id="574789"/>
    <lineage>
        <taxon>Eukaryota</taxon>
        <taxon>Fungi</taxon>
        <taxon>Dikarya</taxon>
        <taxon>Ascomycota</taxon>
        <taxon>Pezizomycotina</taxon>
        <taxon>Dothideomycetes</taxon>
        <taxon>Pleosporomycetidae</taxon>
        <taxon>Mytilinidiales</taxon>
        <taxon>Mytilinidiaceae</taxon>
        <taxon>Mytilinidion</taxon>
    </lineage>
</organism>
<dbReference type="PANTHER" id="PTHR48112:SF22">
    <property type="entry name" value="MITOCHONDRIAL TRANSCRIPTION FACTOR A, ISOFORM B"/>
    <property type="match status" value="1"/>
</dbReference>
<keyword evidence="1 6" id="KW-0238">DNA-binding</keyword>
<dbReference type="GeneID" id="54457256"/>
<reference evidence="10" key="3">
    <citation type="submission" date="2025-04" db="UniProtKB">
        <authorList>
            <consortium name="RefSeq"/>
        </authorList>
    </citation>
    <scope>IDENTIFICATION</scope>
    <source>
        <strain evidence="10">CBS 304.34</strain>
    </source>
</reference>
<dbReference type="PROSITE" id="PS50118">
    <property type="entry name" value="HMG_BOX_2"/>
    <property type="match status" value="1"/>
</dbReference>
<dbReference type="EMBL" id="MU003739">
    <property type="protein sequence ID" value="KAF2801250.1"/>
    <property type="molecule type" value="Genomic_DNA"/>
</dbReference>
<dbReference type="FunFam" id="1.10.30.10:FF:000016">
    <property type="entry name" value="FACT complex subunit SSRP1"/>
    <property type="match status" value="1"/>
</dbReference>
<feature type="DNA-binding region" description="HMG box" evidence="6">
    <location>
        <begin position="5"/>
        <end position="73"/>
    </location>
</feature>
<reference evidence="8 10" key="1">
    <citation type="journal article" date="2020" name="Stud. Mycol.">
        <title>101 Dothideomycetes genomes: a test case for predicting lifestyles and emergence of pathogens.</title>
        <authorList>
            <person name="Haridas S."/>
            <person name="Albert R."/>
            <person name="Binder M."/>
            <person name="Bloem J."/>
            <person name="Labutti K."/>
            <person name="Salamov A."/>
            <person name="Andreopoulos B."/>
            <person name="Baker S."/>
            <person name="Barry K."/>
            <person name="Bills G."/>
            <person name="Bluhm B."/>
            <person name="Cannon C."/>
            <person name="Castanera R."/>
            <person name="Culley D."/>
            <person name="Daum C."/>
            <person name="Ezra D."/>
            <person name="Gonzalez J."/>
            <person name="Henrissat B."/>
            <person name="Kuo A."/>
            <person name="Liang C."/>
            <person name="Lipzen A."/>
            <person name="Lutzoni F."/>
            <person name="Magnuson J."/>
            <person name="Mondo S."/>
            <person name="Nolan M."/>
            <person name="Ohm R."/>
            <person name="Pangilinan J."/>
            <person name="Park H.-J."/>
            <person name="Ramirez L."/>
            <person name="Alfaro M."/>
            <person name="Sun H."/>
            <person name="Tritt A."/>
            <person name="Yoshinaga Y."/>
            <person name="Zwiers L.-H."/>
            <person name="Turgeon B."/>
            <person name="Goodwin S."/>
            <person name="Spatafora J."/>
            <person name="Crous P."/>
            <person name="Grigoriev I."/>
        </authorList>
    </citation>
    <scope>NUCLEOTIDE SEQUENCE</scope>
    <source>
        <strain evidence="8 10">CBS 304.34</strain>
    </source>
</reference>
<comment type="similarity">
    <text evidence="3">Belongs to the NHP6 family.</text>
</comment>
<evidence type="ECO:0000256" key="6">
    <source>
        <dbReference type="PROSITE-ProRule" id="PRU00267"/>
    </source>
</evidence>
<sequence>DPNAPRRNVSAYLHFASKYRDKLREEHPGIQFGEIGKLLGKKWTSFSDQEKKPCEDMAEADKKRYEAEKECYKGPGFANTVYPLTR</sequence>